<dbReference type="SUPFAM" id="SSF53448">
    <property type="entry name" value="Nucleotide-diphospho-sugar transferases"/>
    <property type="match status" value="1"/>
</dbReference>
<sequence>MNEELPAKSRIFILMAVYNGSEYIEEQIRSIQLQTMSEWILLIRDDSSTDETVTIVNDFVKQDARIKLIKDNFGSQRLPQKNFALLVENAMQWDFDYVFFADQDDIWEPNKLSVMYNSLVKLSAQYDHAPIMLHTDLTVVDKNNQVIADSFLRYQGLHHPGKRAINTLLVQNFVTGCTSAVNRVLLEKALPFPEKMIMHDWWLALCASILGKLFFLSEPLIRYRQHDNNSVGARSYWKNLLWALKNPYKKWTQARLGSKRLMDQARELKRHLESEPHKSVQIIRVLKMLDTFISLERQPFIKKIYFLTSLRLRRQKKLSDILLKLILLTS</sequence>
<keyword evidence="2" id="KW-0808">Transferase</keyword>
<evidence type="ECO:0000259" key="1">
    <source>
        <dbReference type="Pfam" id="PF00535"/>
    </source>
</evidence>
<dbReference type="Gene3D" id="3.90.550.10">
    <property type="entry name" value="Spore Coat Polysaccharide Biosynthesis Protein SpsA, Chain A"/>
    <property type="match status" value="1"/>
</dbReference>
<keyword evidence="3" id="KW-1185">Reference proteome</keyword>
<dbReference type="STRING" id="454.Lisr_0152"/>
<dbReference type="GO" id="GO:0016758">
    <property type="term" value="F:hexosyltransferase activity"/>
    <property type="evidence" value="ECO:0007669"/>
    <property type="project" value="UniProtKB-ARBA"/>
</dbReference>
<dbReference type="RefSeq" id="WP_058500545.1">
    <property type="nucleotide sequence ID" value="NZ_CAAAJA010000005.1"/>
</dbReference>
<dbReference type="OrthoDB" id="9802649at2"/>
<dbReference type="PANTHER" id="PTHR22916">
    <property type="entry name" value="GLYCOSYLTRANSFERASE"/>
    <property type="match status" value="1"/>
</dbReference>
<reference evidence="2 3" key="1">
    <citation type="submission" date="2015-11" db="EMBL/GenBank/DDBJ databases">
        <title>Genomic analysis of 38 Legionella species identifies large and diverse effector repertoires.</title>
        <authorList>
            <person name="Burstein D."/>
            <person name="Amaro F."/>
            <person name="Zusman T."/>
            <person name="Lifshitz Z."/>
            <person name="Cohen O."/>
            <person name="Gilbert J.A."/>
            <person name="Pupko T."/>
            <person name="Shuman H.A."/>
            <person name="Segal G."/>
        </authorList>
    </citation>
    <scope>NUCLEOTIDE SEQUENCE [LARGE SCALE GENOMIC DNA]</scope>
    <source>
        <strain evidence="2 3">Bercovier 4</strain>
    </source>
</reference>
<dbReference type="EC" id="2.4.1.305" evidence="2"/>
<dbReference type="CDD" id="cd04196">
    <property type="entry name" value="GT_2_like_d"/>
    <property type="match status" value="1"/>
</dbReference>
<dbReference type="AlphaFoldDB" id="A0A0W0WPC9"/>
<dbReference type="InterPro" id="IPR001173">
    <property type="entry name" value="Glyco_trans_2-like"/>
</dbReference>
<dbReference type="Pfam" id="PF00535">
    <property type="entry name" value="Glycos_transf_2"/>
    <property type="match status" value="1"/>
</dbReference>
<comment type="caution">
    <text evidence="2">The sequence shown here is derived from an EMBL/GenBank/DDBJ whole genome shotgun (WGS) entry which is preliminary data.</text>
</comment>
<evidence type="ECO:0000313" key="2">
    <source>
        <dbReference type="EMBL" id="KTD33974.1"/>
    </source>
</evidence>
<accession>A0A0W0WPC9</accession>
<dbReference type="Proteomes" id="UP000054761">
    <property type="component" value="Unassembled WGS sequence"/>
</dbReference>
<dbReference type="EMBL" id="LNYH01000005">
    <property type="protein sequence ID" value="KTD33974.1"/>
    <property type="molecule type" value="Genomic_DNA"/>
</dbReference>
<keyword evidence="2" id="KW-0328">Glycosyltransferase</keyword>
<evidence type="ECO:0000313" key="3">
    <source>
        <dbReference type="Proteomes" id="UP000054761"/>
    </source>
</evidence>
<dbReference type="PATRIC" id="fig|454.4.peg.159"/>
<gene>
    <name evidence="2" type="primary">wfgD</name>
    <name evidence="2" type="ORF">Lisr_0152</name>
</gene>
<name>A0A0W0WPC9_9GAMM</name>
<dbReference type="PANTHER" id="PTHR22916:SF3">
    <property type="entry name" value="UDP-GLCNAC:BETAGAL BETA-1,3-N-ACETYLGLUCOSAMINYLTRANSFERASE-LIKE PROTEIN 1"/>
    <property type="match status" value="1"/>
</dbReference>
<proteinExistence type="predicted"/>
<feature type="domain" description="Glycosyltransferase 2-like" evidence="1">
    <location>
        <begin position="13"/>
        <end position="154"/>
    </location>
</feature>
<dbReference type="InterPro" id="IPR029044">
    <property type="entry name" value="Nucleotide-diphossugar_trans"/>
</dbReference>
<protein>
    <submittedName>
        <fullName evidence="2">UDP-Glc:alpha-D-GlcNAc-diphosphoundecaprenol beta-1,3-glucosyltransferase WfgD</fullName>
        <ecNumber evidence="2">2.4.1.305</ecNumber>
    </submittedName>
</protein>
<organism evidence="2 3">
    <name type="scientific">Legionella israelensis</name>
    <dbReference type="NCBI Taxonomy" id="454"/>
    <lineage>
        <taxon>Bacteria</taxon>
        <taxon>Pseudomonadati</taxon>
        <taxon>Pseudomonadota</taxon>
        <taxon>Gammaproteobacteria</taxon>
        <taxon>Legionellales</taxon>
        <taxon>Legionellaceae</taxon>
        <taxon>Legionella</taxon>
    </lineage>
</organism>